<dbReference type="OrthoDB" id="1524962at2"/>
<dbReference type="NCBIfam" id="TIGR02574">
    <property type="entry name" value="stabl_TIGR02574"/>
    <property type="match status" value="1"/>
</dbReference>
<protein>
    <recommendedName>
        <fullName evidence="3">Addiction module protein</fullName>
    </recommendedName>
</protein>
<evidence type="ECO:0000313" key="1">
    <source>
        <dbReference type="EMBL" id="TPG38863.1"/>
    </source>
</evidence>
<reference evidence="1 2" key="1">
    <citation type="journal article" date="2019" name="Environ. Microbiol.">
        <title>Species interactions and distinct microbial communities in high Arctic permafrost affected cryosols are associated with the CH4 and CO2 gas fluxes.</title>
        <authorList>
            <person name="Altshuler I."/>
            <person name="Hamel J."/>
            <person name="Turney S."/>
            <person name="Magnuson E."/>
            <person name="Levesque R."/>
            <person name="Greer C."/>
            <person name="Whyte L.G."/>
        </authorList>
    </citation>
    <scope>NUCLEOTIDE SEQUENCE [LARGE SCALE GENOMIC DNA]</scope>
    <source>
        <strain evidence="1 2">42</strain>
    </source>
</reference>
<dbReference type="Proteomes" id="UP000319700">
    <property type="component" value="Unassembled WGS sequence"/>
</dbReference>
<proteinExistence type="predicted"/>
<dbReference type="EMBL" id="RCZH01000009">
    <property type="protein sequence ID" value="TPG38863.1"/>
    <property type="molecule type" value="Genomic_DNA"/>
</dbReference>
<dbReference type="RefSeq" id="WP_140508574.1">
    <property type="nucleotide sequence ID" value="NZ_RCZH01000009.1"/>
</dbReference>
<keyword evidence="2" id="KW-1185">Reference proteome</keyword>
<gene>
    <name evidence="1" type="ORF">EAH81_15410</name>
</gene>
<comment type="caution">
    <text evidence="1">The sequence shown here is derived from an EMBL/GenBank/DDBJ whole genome shotgun (WGS) entry which is preliminary data.</text>
</comment>
<evidence type="ECO:0008006" key="3">
    <source>
        <dbReference type="Google" id="ProtNLM"/>
    </source>
</evidence>
<dbReference type="Pfam" id="PF09720">
    <property type="entry name" value="Unstab_antitox"/>
    <property type="match status" value="1"/>
</dbReference>
<dbReference type="AlphaFoldDB" id="A0A502EM88"/>
<accession>A0A502EM88</accession>
<evidence type="ECO:0000313" key="2">
    <source>
        <dbReference type="Proteomes" id="UP000319700"/>
    </source>
</evidence>
<sequence length="110" mass="13144">MEIKNLSKYSNAEKIVLAEQLWDSVSKENLEVSDDVKRELDIRIQNLEEGKTELYSWDEVKEYLEKKKDTLKTLDQFIEEHYGKGGTPKRDKLDKGFEKFKKRYLKKQNL</sequence>
<organism evidence="1 2">
    <name type="scientific">Flavobacterium pectinovorum</name>
    <dbReference type="NCBI Taxonomy" id="29533"/>
    <lineage>
        <taxon>Bacteria</taxon>
        <taxon>Pseudomonadati</taxon>
        <taxon>Bacteroidota</taxon>
        <taxon>Flavobacteriia</taxon>
        <taxon>Flavobacteriales</taxon>
        <taxon>Flavobacteriaceae</taxon>
        <taxon>Flavobacterium</taxon>
    </lineage>
</organism>
<dbReference type="InterPro" id="IPR013406">
    <property type="entry name" value="CHP02574_addiction_mod"/>
</dbReference>
<name>A0A502EM88_9FLAO</name>